<comment type="caution">
    <text evidence="9">The sequence shown here is derived from an EMBL/GenBank/DDBJ whole genome shotgun (WGS) entry which is preliminary data.</text>
</comment>
<accession>A0A7J8UQ77</accession>
<feature type="domain" description="Protein kinase" evidence="8">
    <location>
        <begin position="15"/>
        <end position="248"/>
    </location>
</feature>
<protein>
    <recommendedName>
        <fullName evidence="8">Protein kinase domain-containing protein</fullName>
    </recommendedName>
</protein>
<dbReference type="SMART" id="SM00220">
    <property type="entry name" value="S_TKc"/>
    <property type="match status" value="1"/>
</dbReference>
<feature type="binding site" evidence="6">
    <location>
        <position position="43"/>
    </location>
    <ligand>
        <name>ATP</name>
        <dbReference type="ChEBI" id="CHEBI:30616"/>
    </ligand>
</feature>
<evidence type="ECO:0000256" key="3">
    <source>
        <dbReference type="ARBA" id="ARBA00022741"/>
    </source>
</evidence>
<dbReference type="GO" id="GO:0004674">
    <property type="term" value="F:protein serine/threonine kinase activity"/>
    <property type="evidence" value="ECO:0007669"/>
    <property type="project" value="UniProtKB-KW"/>
</dbReference>
<evidence type="ECO:0000256" key="5">
    <source>
        <dbReference type="ARBA" id="ARBA00022840"/>
    </source>
</evidence>
<dbReference type="PIRSF" id="PIRSF000654">
    <property type="entry name" value="Integrin-linked_kinase"/>
    <property type="match status" value="1"/>
</dbReference>
<organism evidence="9 10">
    <name type="scientific">Gossypium klotzschianum</name>
    <dbReference type="NCBI Taxonomy" id="34286"/>
    <lineage>
        <taxon>Eukaryota</taxon>
        <taxon>Viridiplantae</taxon>
        <taxon>Streptophyta</taxon>
        <taxon>Embryophyta</taxon>
        <taxon>Tracheophyta</taxon>
        <taxon>Spermatophyta</taxon>
        <taxon>Magnoliopsida</taxon>
        <taxon>eudicotyledons</taxon>
        <taxon>Gunneridae</taxon>
        <taxon>Pentapetalae</taxon>
        <taxon>rosids</taxon>
        <taxon>malvids</taxon>
        <taxon>Malvales</taxon>
        <taxon>Malvaceae</taxon>
        <taxon>Malvoideae</taxon>
        <taxon>Gossypium</taxon>
    </lineage>
</organism>
<dbReference type="InterPro" id="IPR017441">
    <property type="entry name" value="Protein_kinase_ATP_BS"/>
</dbReference>
<proteinExistence type="inferred from homology"/>
<gene>
    <name evidence="9" type="ORF">Goklo_019926</name>
</gene>
<evidence type="ECO:0000313" key="10">
    <source>
        <dbReference type="Proteomes" id="UP000593573"/>
    </source>
</evidence>
<evidence type="ECO:0000259" key="8">
    <source>
        <dbReference type="PROSITE" id="PS50011"/>
    </source>
</evidence>
<dbReference type="PROSITE" id="PS00107">
    <property type="entry name" value="PROTEIN_KINASE_ATP"/>
    <property type="match status" value="1"/>
</dbReference>
<keyword evidence="10" id="KW-1185">Reference proteome</keyword>
<keyword evidence="1 7" id="KW-0723">Serine/threonine-protein kinase</keyword>
<comment type="similarity">
    <text evidence="7">Belongs to the protein kinase superfamily.</text>
</comment>
<dbReference type="PANTHER" id="PTHR47989:SF71">
    <property type="entry name" value="PROTEIN KINASE DOMAIN-CONTAINING PROTEIN"/>
    <property type="match status" value="1"/>
</dbReference>
<evidence type="ECO:0000256" key="1">
    <source>
        <dbReference type="ARBA" id="ARBA00022527"/>
    </source>
</evidence>
<dbReference type="OrthoDB" id="4062651at2759"/>
<name>A0A7J8UQ77_9ROSI</name>
<dbReference type="InterPro" id="IPR008271">
    <property type="entry name" value="Ser/Thr_kinase_AS"/>
</dbReference>
<evidence type="ECO:0000256" key="2">
    <source>
        <dbReference type="ARBA" id="ARBA00022679"/>
    </source>
</evidence>
<dbReference type="EMBL" id="JABFAB010000007">
    <property type="protein sequence ID" value="MBA0652688.1"/>
    <property type="molecule type" value="Genomic_DNA"/>
</dbReference>
<keyword evidence="2" id="KW-0808">Transferase</keyword>
<evidence type="ECO:0000256" key="4">
    <source>
        <dbReference type="ARBA" id="ARBA00022777"/>
    </source>
</evidence>
<dbReference type="GO" id="GO:0005524">
    <property type="term" value="F:ATP binding"/>
    <property type="evidence" value="ECO:0007669"/>
    <property type="project" value="UniProtKB-UniRule"/>
</dbReference>
<dbReference type="Gene3D" id="3.30.200.20">
    <property type="entry name" value="Phosphorylase Kinase, domain 1"/>
    <property type="match status" value="1"/>
</dbReference>
<sequence length="248" mass="28083">MEFTMEEILKATRNFSPAFKIGQGGFGTVYKGRLDDGTFVAIKRAKQTVYDKHLGVEFQSEIRTLAQVEPLHLVKFCGYLEHGDERIVVVEYVPKEPLGNTWMVSSCYRLAVHPFFGVHGKVLDLAARLDIAIDVAHAITYLHTYTDHPIIHRDIKSSNILLTEKLRAKVTDFGFARLAADIDSGATHVSTQVKGTSDYLDPEYLRSYQLTEKSDVYSFGILLVELVAGRRPIEPKREPRERITAKWV</sequence>
<keyword evidence="3 6" id="KW-0547">Nucleotide-binding</keyword>
<evidence type="ECO:0000313" key="9">
    <source>
        <dbReference type="EMBL" id="MBA0652688.1"/>
    </source>
</evidence>
<dbReference type="AlphaFoldDB" id="A0A7J8UQ77"/>
<dbReference type="InterPro" id="IPR000719">
    <property type="entry name" value="Prot_kinase_dom"/>
</dbReference>
<dbReference type="FunFam" id="3.30.200.20:FF:001335">
    <property type="entry name" value="Calmodulin-binding receptor-like cytoplasmic kinase 2"/>
    <property type="match status" value="1"/>
</dbReference>
<dbReference type="PROSITE" id="PS50011">
    <property type="entry name" value="PROTEIN_KINASE_DOM"/>
    <property type="match status" value="1"/>
</dbReference>
<dbReference type="PANTHER" id="PTHR47989">
    <property type="entry name" value="OS01G0750732 PROTEIN"/>
    <property type="match status" value="1"/>
</dbReference>
<dbReference type="SUPFAM" id="SSF56112">
    <property type="entry name" value="Protein kinase-like (PK-like)"/>
    <property type="match status" value="1"/>
</dbReference>
<dbReference type="PROSITE" id="PS00108">
    <property type="entry name" value="PROTEIN_KINASE_ST"/>
    <property type="match status" value="1"/>
</dbReference>
<keyword evidence="5 6" id="KW-0067">ATP-binding</keyword>
<reference evidence="9 10" key="1">
    <citation type="journal article" date="2019" name="Genome Biol. Evol.">
        <title>Insights into the evolution of the New World diploid cottons (Gossypium, subgenus Houzingenia) based on genome sequencing.</title>
        <authorList>
            <person name="Grover C.E."/>
            <person name="Arick M.A. 2nd"/>
            <person name="Thrash A."/>
            <person name="Conover J.L."/>
            <person name="Sanders W.S."/>
            <person name="Peterson D.G."/>
            <person name="Frelichowski J.E."/>
            <person name="Scheffler J.A."/>
            <person name="Scheffler B.E."/>
            <person name="Wendel J.F."/>
        </authorList>
    </citation>
    <scope>NUCLEOTIDE SEQUENCE [LARGE SCALE GENOMIC DNA]</scope>
    <source>
        <strain evidence="9">57</strain>
        <tissue evidence="9">Leaf</tissue>
    </source>
</reference>
<keyword evidence="4" id="KW-0418">Kinase</keyword>
<dbReference type="Pfam" id="PF00069">
    <property type="entry name" value="Pkinase"/>
    <property type="match status" value="1"/>
</dbReference>
<evidence type="ECO:0000256" key="6">
    <source>
        <dbReference type="PROSITE-ProRule" id="PRU10141"/>
    </source>
</evidence>
<dbReference type="Proteomes" id="UP000593573">
    <property type="component" value="Unassembled WGS sequence"/>
</dbReference>
<evidence type="ECO:0000256" key="7">
    <source>
        <dbReference type="RuleBase" id="RU000304"/>
    </source>
</evidence>
<dbReference type="InterPro" id="IPR011009">
    <property type="entry name" value="Kinase-like_dom_sf"/>
</dbReference>
<dbReference type="Gene3D" id="1.10.510.10">
    <property type="entry name" value="Transferase(Phosphotransferase) domain 1"/>
    <property type="match status" value="1"/>
</dbReference>